<keyword evidence="6" id="KW-1185">Reference proteome</keyword>
<name>A0A540KJ01_MALBA</name>
<evidence type="ECO:0000313" key="5">
    <source>
        <dbReference type="EMBL" id="TQD74198.1"/>
    </source>
</evidence>
<reference evidence="5 6" key="1">
    <citation type="journal article" date="2019" name="G3 (Bethesda)">
        <title>Sequencing of a Wild Apple (Malus baccata) Genome Unravels the Differences Between Cultivated and Wild Apple Species Regarding Disease Resistance and Cold Tolerance.</title>
        <authorList>
            <person name="Chen X."/>
        </authorList>
    </citation>
    <scope>NUCLEOTIDE SEQUENCE [LARGE SCALE GENOMIC DNA]</scope>
    <source>
        <strain evidence="6">cv. Shandingzi</strain>
        <tissue evidence="5">Leaves</tissue>
    </source>
</reference>
<gene>
    <name evidence="5" type="ORF">C1H46_040263</name>
</gene>
<keyword evidence="4" id="KW-0472">Membrane</keyword>
<dbReference type="AlphaFoldDB" id="A0A540KJ01"/>
<comment type="caution">
    <text evidence="5">The sequence shown here is derived from an EMBL/GenBank/DDBJ whole genome shotgun (WGS) entry which is preliminary data.</text>
</comment>
<evidence type="ECO:0000256" key="2">
    <source>
        <dbReference type="ARBA" id="ARBA00022692"/>
    </source>
</evidence>
<protein>
    <submittedName>
        <fullName evidence="5">Uncharacterized protein</fullName>
    </submittedName>
</protein>
<comment type="subcellular location">
    <subcellularLocation>
        <location evidence="1">Membrane</location>
        <topology evidence="1">Multi-pass membrane protein</topology>
    </subcellularLocation>
</comment>
<proteinExistence type="predicted"/>
<keyword evidence="2" id="KW-0812">Transmembrane</keyword>
<sequence>MPETARYTALVAGGHDKANADMAKVLERDIPVGESGTKPLVDPNSAYELFSREFLRRHGTHLLGTTTTWFLLDIAFYSLKLTQKDIYPSIGLLPRASAMNAIEEVYKLSRAMLLVALFATVPLLLSTCHEVSAAAGKAGAILAVLVRQCYTHEVEGVQKAIQALAVNNLIGFFFSFLVPETKDRSLEEVSGEDNDFGGNGVTAVSADEKAVEASAAIVSKDKVPEAEMVMV</sequence>
<dbReference type="Proteomes" id="UP000315295">
    <property type="component" value="Unassembled WGS sequence"/>
</dbReference>
<dbReference type="InterPro" id="IPR036259">
    <property type="entry name" value="MFS_trans_sf"/>
</dbReference>
<dbReference type="STRING" id="106549.A0A540KJ01"/>
<dbReference type="GO" id="GO:0016020">
    <property type="term" value="C:membrane"/>
    <property type="evidence" value="ECO:0007669"/>
    <property type="project" value="UniProtKB-SubCell"/>
</dbReference>
<evidence type="ECO:0000256" key="4">
    <source>
        <dbReference type="ARBA" id="ARBA00023136"/>
    </source>
</evidence>
<keyword evidence="3" id="KW-1133">Transmembrane helix</keyword>
<evidence type="ECO:0000313" key="6">
    <source>
        <dbReference type="Proteomes" id="UP000315295"/>
    </source>
</evidence>
<dbReference type="Gene3D" id="1.20.1250.20">
    <property type="entry name" value="MFS general substrate transporter like domains"/>
    <property type="match status" value="2"/>
</dbReference>
<organism evidence="5 6">
    <name type="scientific">Malus baccata</name>
    <name type="common">Siberian crab apple</name>
    <name type="synonym">Pyrus baccata</name>
    <dbReference type="NCBI Taxonomy" id="106549"/>
    <lineage>
        <taxon>Eukaryota</taxon>
        <taxon>Viridiplantae</taxon>
        <taxon>Streptophyta</taxon>
        <taxon>Embryophyta</taxon>
        <taxon>Tracheophyta</taxon>
        <taxon>Spermatophyta</taxon>
        <taxon>Magnoliopsida</taxon>
        <taxon>eudicotyledons</taxon>
        <taxon>Gunneridae</taxon>
        <taxon>Pentapetalae</taxon>
        <taxon>rosids</taxon>
        <taxon>fabids</taxon>
        <taxon>Rosales</taxon>
        <taxon>Rosaceae</taxon>
        <taxon>Amygdaloideae</taxon>
        <taxon>Maleae</taxon>
        <taxon>Malus</taxon>
    </lineage>
</organism>
<dbReference type="PANTHER" id="PTHR24064">
    <property type="entry name" value="SOLUTE CARRIER FAMILY 22 MEMBER"/>
    <property type="match status" value="1"/>
</dbReference>
<accession>A0A540KJ01</accession>
<evidence type="ECO:0000256" key="3">
    <source>
        <dbReference type="ARBA" id="ARBA00022989"/>
    </source>
</evidence>
<dbReference type="EMBL" id="VIEB01001209">
    <property type="protein sequence ID" value="TQD74198.1"/>
    <property type="molecule type" value="Genomic_DNA"/>
</dbReference>
<evidence type="ECO:0000256" key="1">
    <source>
        <dbReference type="ARBA" id="ARBA00004141"/>
    </source>
</evidence>